<dbReference type="SMART" id="SM00382">
    <property type="entry name" value="AAA"/>
    <property type="match status" value="1"/>
</dbReference>
<dbReference type="InterPro" id="IPR003439">
    <property type="entry name" value="ABC_transporter-like_ATP-bd"/>
</dbReference>
<protein>
    <submittedName>
        <fullName evidence="6">ABC transporter ATP-binding protein</fullName>
    </submittedName>
</protein>
<sequence length="260" mass="28720">MRDTPTSKTIRQLSADRDQTPAIAVRGVVKSYDDVRALRGISVEIRRGDTVALIGPNGAGKSTFVEILMGLRRPDAGEVHVLGHDVLANPKAHVDRIGVQLQESRLFPKLSVREYFNFFSQVFPRHVDIAALCERMSLTPCFDKRIGELSGGQRQRVALALALINDPDIVILDEPTVGLDPIVRREFWRLIRQLGDEGKTVLFTTHYMDEAQALADTVLMISNGRLVAQGSAQHIIDTAHSGNLDDAYTHFATQISLEAA</sequence>
<feature type="domain" description="ABC transporter" evidence="5">
    <location>
        <begin position="23"/>
        <end position="248"/>
    </location>
</feature>
<dbReference type="Pfam" id="PF00005">
    <property type="entry name" value="ABC_tran"/>
    <property type="match status" value="1"/>
</dbReference>
<reference evidence="6" key="1">
    <citation type="submission" date="2023-09" db="EMBL/GenBank/DDBJ databases">
        <title>Paucibacter sp. APW11 Genome sequencing and assembly.</title>
        <authorList>
            <person name="Kim I."/>
        </authorList>
    </citation>
    <scope>NUCLEOTIDE SEQUENCE</scope>
    <source>
        <strain evidence="6">APW11</strain>
    </source>
</reference>
<dbReference type="Gene3D" id="3.40.50.300">
    <property type="entry name" value="P-loop containing nucleotide triphosphate hydrolases"/>
    <property type="match status" value="1"/>
</dbReference>
<dbReference type="GO" id="GO:0005524">
    <property type="term" value="F:ATP binding"/>
    <property type="evidence" value="ECO:0007669"/>
    <property type="project" value="UniProtKB-KW"/>
</dbReference>
<dbReference type="SUPFAM" id="SSF52540">
    <property type="entry name" value="P-loop containing nucleoside triphosphate hydrolases"/>
    <property type="match status" value="1"/>
</dbReference>
<keyword evidence="4 6" id="KW-0067">ATP-binding</keyword>
<dbReference type="InterPro" id="IPR017871">
    <property type="entry name" value="ABC_transporter-like_CS"/>
</dbReference>
<dbReference type="InterPro" id="IPR003593">
    <property type="entry name" value="AAA+_ATPase"/>
</dbReference>
<organism evidence="6 7">
    <name type="scientific">Roseateles aquae</name>
    <dbReference type="NCBI Taxonomy" id="3077235"/>
    <lineage>
        <taxon>Bacteria</taxon>
        <taxon>Pseudomonadati</taxon>
        <taxon>Pseudomonadota</taxon>
        <taxon>Betaproteobacteria</taxon>
        <taxon>Burkholderiales</taxon>
        <taxon>Sphaerotilaceae</taxon>
        <taxon>Roseateles</taxon>
    </lineage>
</organism>
<accession>A0ABU3PBA8</accession>
<keyword evidence="2" id="KW-1003">Cell membrane</keyword>
<evidence type="ECO:0000256" key="1">
    <source>
        <dbReference type="ARBA" id="ARBA00022448"/>
    </source>
</evidence>
<dbReference type="RefSeq" id="WP_315650415.1">
    <property type="nucleotide sequence ID" value="NZ_JAVXZY010000004.1"/>
</dbReference>
<dbReference type="CDD" id="cd03230">
    <property type="entry name" value="ABC_DR_subfamily_A"/>
    <property type="match status" value="1"/>
</dbReference>
<dbReference type="PROSITE" id="PS50893">
    <property type="entry name" value="ABC_TRANSPORTER_2"/>
    <property type="match status" value="1"/>
</dbReference>
<evidence type="ECO:0000313" key="6">
    <source>
        <dbReference type="EMBL" id="MDT8999850.1"/>
    </source>
</evidence>
<dbReference type="InterPro" id="IPR050763">
    <property type="entry name" value="ABC_transporter_ATP-binding"/>
</dbReference>
<keyword evidence="7" id="KW-1185">Reference proteome</keyword>
<dbReference type="EMBL" id="JAVXZY010000004">
    <property type="protein sequence ID" value="MDT8999850.1"/>
    <property type="molecule type" value="Genomic_DNA"/>
</dbReference>
<dbReference type="Proteomes" id="UP001246372">
    <property type="component" value="Unassembled WGS sequence"/>
</dbReference>
<dbReference type="InterPro" id="IPR027417">
    <property type="entry name" value="P-loop_NTPase"/>
</dbReference>
<dbReference type="PANTHER" id="PTHR42711">
    <property type="entry name" value="ABC TRANSPORTER ATP-BINDING PROTEIN"/>
    <property type="match status" value="1"/>
</dbReference>
<comment type="caution">
    <text evidence="6">The sequence shown here is derived from an EMBL/GenBank/DDBJ whole genome shotgun (WGS) entry which is preliminary data.</text>
</comment>
<keyword evidence="3" id="KW-0547">Nucleotide-binding</keyword>
<keyword evidence="2" id="KW-0472">Membrane</keyword>
<name>A0ABU3PBA8_9BURK</name>
<proteinExistence type="predicted"/>
<dbReference type="PANTHER" id="PTHR42711:SF17">
    <property type="entry name" value="ABC TRANSPORTER ATP-BINDING PROTEIN"/>
    <property type="match status" value="1"/>
</dbReference>
<keyword evidence="1" id="KW-0813">Transport</keyword>
<evidence type="ECO:0000259" key="5">
    <source>
        <dbReference type="PROSITE" id="PS50893"/>
    </source>
</evidence>
<evidence type="ECO:0000256" key="2">
    <source>
        <dbReference type="ARBA" id="ARBA00022475"/>
    </source>
</evidence>
<evidence type="ECO:0000256" key="3">
    <source>
        <dbReference type="ARBA" id="ARBA00022741"/>
    </source>
</evidence>
<gene>
    <name evidence="6" type="ORF">RQP53_11275</name>
</gene>
<dbReference type="PROSITE" id="PS00211">
    <property type="entry name" value="ABC_TRANSPORTER_1"/>
    <property type="match status" value="1"/>
</dbReference>
<evidence type="ECO:0000256" key="4">
    <source>
        <dbReference type="ARBA" id="ARBA00022840"/>
    </source>
</evidence>
<evidence type="ECO:0000313" key="7">
    <source>
        <dbReference type="Proteomes" id="UP001246372"/>
    </source>
</evidence>